<dbReference type="SMART" id="SM00471">
    <property type="entry name" value="HDc"/>
    <property type="match status" value="1"/>
</dbReference>
<accession>A0A2Z6AUR3</accession>
<keyword evidence="4" id="KW-0675">Receptor</keyword>
<dbReference type="InterPro" id="IPR003607">
    <property type="entry name" value="HD/PDEase_dom"/>
</dbReference>
<reference evidence="4 5" key="1">
    <citation type="journal article" date="2018" name="Sci. Adv.">
        <title>Multi-heme cytochromes provide a pathway for survival in energy-limited environments.</title>
        <authorList>
            <person name="Deng X."/>
            <person name="Dohmae N."/>
            <person name="Nealson K.H."/>
            <person name="Hashimoto K."/>
            <person name="Okamoto A."/>
        </authorList>
    </citation>
    <scope>NUCLEOTIDE SEQUENCE [LARGE SCALE GENOMIC DNA]</scope>
    <source>
        <strain evidence="4 5">IS5</strain>
    </source>
</reference>
<evidence type="ECO:0000313" key="4">
    <source>
        <dbReference type="EMBL" id="BBD06982.1"/>
    </source>
</evidence>
<feature type="region of interest" description="Disordered" evidence="1">
    <location>
        <begin position="1"/>
        <end position="24"/>
    </location>
</feature>
<dbReference type="Proteomes" id="UP000269883">
    <property type="component" value="Chromosome"/>
</dbReference>
<feature type="transmembrane region" description="Helical" evidence="2">
    <location>
        <begin position="472"/>
        <end position="499"/>
    </location>
</feature>
<feature type="transmembrane region" description="Helical" evidence="2">
    <location>
        <begin position="308"/>
        <end position="327"/>
    </location>
</feature>
<dbReference type="NCBIfam" id="TIGR00277">
    <property type="entry name" value="HDIG"/>
    <property type="match status" value="1"/>
</dbReference>
<evidence type="ECO:0000259" key="3">
    <source>
        <dbReference type="SMART" id="SM00471"/>
    </source>
</evidence>
<evidence type="ECO:0000256" key="2">
    <source>
        <dbReference type="SAM" id="Phobius"/>
    </source>
</evidence>
<feature type="compositionally biased region" description="Basic and acidic residues" evidence="1">
    <location>
        <begin position="791"/>
        <end position="811"/>
    </location>
</feature>
<protein>
    <submittedName>
        <fullName evidence="4">7TM receptor with intracellular metal dependent phosphohydrolase</fullName>
    </submittedName>
</protein>
<dbReference type="KEGG" id="dfl:DFE_0256"/>
<sequence length="839" mass="91469">MSATKKPRTKKKGNRPNRSEPASVPRTVASGVGLFLFTLLLLSALAGVKFSSGPPLYLAGDIAEQDVTAQRDLLVEDVDATRLKRQQAAEAQPSVFDLDMEPFAELEQGVRAAFLAVNSATTETMEDVRWQVAEDLNAEISKSTVAIWQREDFQNLVLARVLPWMHDYLQAGVVESAVALDDLKSGFVMRDLVQESEILRTDLGAVADIRSLRSDLALYMKRELKKPLVIRKATWALVGPLVQPSLAPSPAETSARVMRAMEAVTQVYIPLREGQIVVRQGEAVTTQQQLKLQAMFNATPQAYTVQRAVGIFMISILLGLGLALCQRAGLCQALGAKDYVLLSMVLLLFGGLAKFLSLTAHPLGGRLASDIVAYSLPVPAAAGVLALFLPYAVSIFSLIIVAFLCTQMPGGDLALFSFYFVGGLLQIFVVKRAETRSELLASVLPLLAGLSLAWIGVSFMDYKGLNHALAGGAYVLAGGVVSLILVLSLAPIVELLLGYTSRFRLMELMSLEQPLMQELMVTAPGTYHHSIILSNMVEAGARAIGANSLLAKVAALYHDVGKLSKPLYFIENQMGGENKHDKLAPSMSALILTSHVKKGVEMAREHKLGQEIEDLIQQHHGTMLISYFYHRATEQAEAKGEEPPREEEFRYPGPRPQTKEAGLLLLADAIEASSRTLVEPTPSRIKGHIETIIKKIFTDGQLDESELTLKDMHEISEVFHRILTGIFHQRIEYPSADKDKSADSDDRPAGKNGENQDARTTETPVDKNVQRAGVREAHVSGLAKSADGESNEEKDVSSAKDKGGRSGHNPEQDPTGQTSHRDARDGANVLKFSKTRGNR</sequence>
<feature type="transmembrane region" description="Helical" evidence="2">
    <location>
        <begin position="339"/>
        <end position="360"/>
    </location>
</feature>
<dbReference type="GO" id="GO:0016787">
    <property type="term" value="F:hydrolase activity"/>
    <property type="evidence" value="ECO:0007669"/>
    <property type="project" value="UniProtKB-KW"/>
</dbReference>
<dbReference type="InterPro" id="IPR011621">
    <property type="entry name" value="Metal-dep_PHydrolase_7TM_intra"/>
</dbReference>
<feature type="compositionally biased region" description="Basic and acidic residues" evidence="1">
    <location>
        <begin position="734"/>
        <end position="778"/>
    </location>
</feature>
<dbReference type="AlphaFoldDB" id="A0A2Z6AUR3"/>
<dbReference type="CDD" id="cd00077">
    <property type="entry name" value="HDc"/>
    <property type="match status" value="1"/>
</dbReference>
<feature type="transmembrane region" description="Helical" evidence="2">
    <location>
        <begin position="439"/>
        <end position="460"/>
    </location>
</feature>
<evidence type="ECO:0000313" key="5">
    <source>
        <dbReference type="Proteomes" id="UP000269883"/>
    </source>
</evidence>
<keyword evidence="2" id="KW-0812">Transmembrane</keyword>
<dbReference type="Pfam" id="PF07698">
    <property type="entry name" value="7TM-7TMR_HD"/>
    <property type="match status" value="1"/>
</dbReference>
<feature type="transmembrane region" description="Helical" evidence="2">
    <location>
        <begin position="413"/>
        <end position="433"/>
    </location>
</feature>
<feature type="region of interest" description="Disordered" evidence="1">
    <location>
        <begin position="734"/>
        <end position="839"/>
    </location>
</feature>
<dbReference type="PANTHER" id="PTHR36442:SF1">
    <property type="entry name" value="CYCLIC-DI-AMP PHOSPHODIESTERASE PGPH"/>
    <property type="match status" value="1"/>
</dbReference>
<feature type="domain" description="HD/PDEase" evidence="3">
    <location>
        <begin position="522"/>
        <end position="682"/>
    </location>
</feature>
<keyword evidence="2" id="KW-0472">Membrane</keyword>
<dbReference type="RefSeq" id="WP_126375790.1">
    <property type="nucleotide sequence ID" value="NZ_AP017378.1"/>
</dbReference>
<feature type="compositionally biased region" description="Basic and acidic residues" evidence="1">
    <location>
        <begin position="635"/>
        <end position="650"/>
    </location>
</feature>
<dbReference type="InterPro" id="IPR006675">
    <property type="entry name" value="HDIG_dom"/>
</dbReference>
<keyword evidence="2" id="KW-1133">Transmembrane helix</keyword>
<organism evidence="4 5">
    <name type="scientific">Desulfovibrio ferrophilus</name>
    <dbReference type="NCBI Taxonomy" id="241368"/>
    <lineage>
        <taxon>Bacteria</taxon>
        <taxon>Pseudomonadati</taxon>
        <taxon>Thermodesulfobacteriota</taxon>
        <taxon>Desulfovibrionia</taxon>
        <taxon>Desulfovibrionales</taxon>
        <taxon>Desulfovibrionaceae</taxon>
        <taxon>Desulfovibrio</taxon>
    </lineage>
</organism>
<dbReference type="SUPFAM" id="SSF109604">
    <property type="entry name" value="HD-domain/PDEase-like"/>
    <property type="match status" value="1"/>
</dbReference>
<keyword evidence="4" id="KW-0378">Hydrolase</keyword>
<dbReference type="InterPro" id="IPR011624">
    <property type="entry name" value="Metal-dep_PHydrolase_7TM_extra"/>
</dbReference>
<gene>
    <name evidence="4" type="ORF">DFE_0256</name>
</gene>
<dbReference type="PANTHER" id="PTHR36442">
    <property type="entry name" value="CYCLIC-DI-AMP PHOSPHODIESTERASE PGPH"/>
    <property type="match status" value="1"/>
</dbReference>
<dbReference type="InterPro" id="IPR052722">
    <property type="entry name" value="PgpH_phosphodiesterase"/>
</dbReference>
<dbReference type="EMBL" id="AP017378">
    <property type="protein sequence ID" value="BBD06982.1"/>
    <property type="molecule type" value="Genomic_DNA"/>
</dbReference>
<name>A0A2Z6AUR3_9BACT</name>
<dbReference type="InterPro" id="IPR006674">
    <property type="entry name" value="HD_domain"/>
</dbReference>
<feature type="transmembrane region" description="Helical" evidence="2">
    <location>
        <begin position="380"/>
        <end position="406"/>
    </location>
</feature>
<dbReference type="Pfam" id="PF01966">
    <property type="entry name" value="HD"/>
    <property type="match status" value="1"/>
</dbReference>
<proteinExistence type="predicted"/>
<evidence type="ECO:0000256" key="1">
    <source>
        <dbReference type="SAM" id="MobiDB-lite"/>
    </source>
</evidence>
<feature type="region of interest" description="Disordered" evidence="1">
    <location>
        <begin position="635"/>
        <end position="657"/>
    </location>
</feature>
<dbReference type="OrthoDB" id="9806952at2"/>
<dbReference type="Pfam" id="PF07697">
    <property type="entry name" value="7TMR-HDED"/>
    <property type="match status" value="1"/>
</dbReference>
<feature type="compositionally biased region" description="Basic residues" evidence="1">
    <location>
        <begin position="1"/>
        <end position="15"/>
    </location>
</feature>
<keyword evidence="5" id="KW-1185">Reference proteome</keyword>
<dbReference type="Gene3D" id="1.10.3210.10">
    <property type="entry name" value="Hypothetical protein af1432"/>
    <property type="match status" value="1"/>
</dbReference>